<dbReference type="EMBL" id="JARAOO010000011">
    <property type="protein sequence ID" value="KAJ7949993.1"/>
    <property type="molecule type" value="Genomic_DNA"/>
</dbReference>
<organism evidence="8 9">
    <name type="scientific">Quillaja saponaria</name>
    <name type="common">Soap bark tree</name>
    <dbReference type="NCBI Taxonomy" id="32244"/>
    <lineage>
        <taxon>Eukaryota</taxon>
        <taxon>Viridiplantae</taxon>
        <taxon>Streptophyta</taxon>
        <taxon>Embryophyta</taxon>
        <taxon>Tracheophyta</taxon>
        <taxon>Spermatophyta</taxon>
        <taxon>Magnoliopsida</taxon>
        <taxon>eudicotyledons</taxon>
        <taxon>Gunneridae</taxon>
        <taxon>Pentapetalae</taxon>
        <taxon>rosids</taxon>
        <taxon>fabids</taxon>
        <taxon>Fabales</taxon>
        <taxon>Quillajaceae</taxon>
        <taxon>Quillaja</taxon>
    </lineage>
</organism>
<dbReference type="Gene3D" id="2.130.10.10">
    <property type="entry name" value="YVTN repeat-like/Quinoprotein amine dehydrogenase"/>
    <property type="match status" value="2"/>
</dbReference>
<dbReference type="GO" id="GO:0006887">
    <property type="term" value="P:exocytosis"/>
    <property type="evidence" value="ECO:0007669"/>
    <property type="project" value="UniProtKB-KW"/>
</dbReference>
<dbReference type="InterPro" id="IPR015943">
    <property type="entry name" value="WD40/YVTN_repeat-like_dom_sf"/>
</dbReference>
<dbReference type="PANTHER" id="PTHR10241">
    <property type="entry name" value="LETHAL 2 GIANT LARVAE PROTEIN"/>
    <property type="match status" value="1"/>
</dbReference>
<sequence>MFAKRLLQKALHHSQHNLQYGCLKSVDMDPRVAIHYGIPTTASVLAFDPIQRLLAIGTLDGRIKVIGGDGIEGLLFSPKQLPYKNLEFLQNQGLLVSILNDSDIQVWSLESRSLACCLQWESNITAFSVISGSSFMYIGDEYGLISVIKYEAAEGKLVNLPYNISAKSIREAAGYPSPIEQPIVGVLPQPCSSGNRVLIAFEDGLLVLWDISEERIHFVGGDKDLQLKDEGVNASKEVEDPVDSIEQHLGDKEISALCWASSSGSILAVGYIDGDILFWNMSLPASAKGQQTSSSPNNVVKLQLSSAERRLPVIVLQWSNSHKSRNGCDGKLFIYGGDEIGSEEVLTVLNLEWSSGMETVRCVGRADITLAGSFADMILLPGAGTTSVNNKDDLFILTNPGQLHFYDNGSLSTLITHQERRPSVSAVEFPMVIPIADPSMTVAKLIKLPSGGNSSKVLSEVASVMRTGSMHSPSSSPNWPLTGGVPSKISINRSNGIERVYLAGYSDGSVRMWDATYPLLSSIFFLEGEVQRVKVAGSSAPVSKLDFCSGSSTLAVGNERGLVHVYDLKGCSDGTKFHFVTETKCEVLDLPQGKGPYCRAVFCLLGSPIESLLFSNSGNKLAVGFECGRVAVFDMTSLTILFLVDMESCARAPVSSMTWMDQACVHRHVKSPKHSETKVTGDHAEEVIFIFSKDTNINVIEGGTGKTIGNWPVHLKKESVAISMYVIELTISGSELLNDKQPEEPFQEIAITDNPTSESSPKAPNTKKSHDTEHHSSEAANSEETLLESLVLLCCEDSLRLYSAKSVFQGTKKPIQKVKYAKPCCWTALVKKDEKVCGLVSLFQTGIFEIRSLPDLELVEESSLTSILRWNFKANMDKTLSSDNTHIALVNGSEFAFVSLLAGENEFRKKILKRAMLLSLGLWSVCRVYMTEFLQLPADAAFSFSLNQKKKQISAPGILGGLVKGLKGGKTAHKDLTAVPTSNLSHLDGIFVKSPFSDSSATLMSNQEVVELNIDDIEIDDPPPMVPTSSHDVRNTKKEKVTDKEKLFEGGTDNNDMKPRLRTPEEIMATYRKAGDAASVAGHARNKLVERQEKLERISQRTAELQSGAEDFASLANELVKTMERRKWWHI</sequence>
<comment type="caution">
    <text evidence="8">The sequence shown here is derived from an EMBL/GenBank/DDBJ whole genome shotgun (WGS) entry which is preliminary data.</text>
</comment>
<dbReference type="GO" id="GO:0005737">
    <property type="term" value="C:cytoplasm"/>
    <property type="evidence" value="ECO:0007669"/>
    <property type="project" value="UniProtKB-SubCell"/>
</dbReference>
<dbReference type="CDD" id="cd15873">
    <property type="entry name" value="R-SNARE_STXBP5_6"/>
    <property type="match status" value="1"/>
</dbReference>
<keyword evidence="9" id="KW-1185">Reference proteome</keyword>
<dbReference type="Proteomes" id="UP001163823">
    <property type="component" value="Chromosome 11"/>
</dbReference>
<name>A0AAD7PBY3_QUISA</name>
<dbReference type="GO" id="GO:0019905">
    <property type="term" value="F:syntaxin binding"/>
    <property type="evidence" value="ECO:0007669"/>
    <property type="project" value="TreeGrafter"/>
</dbReference>
<keyword evidence="5" id="KW-0175">Coiled coil</keyword>
<evidence type="ECO:0000313" key="8">
    <source>
        <dbReference type="EMBL" id="KAJ7949993.1"/>
    </source>
</evidence>
<keyword evidence="3" id="KW-0268">Exocytosis</keyword>
<evidence type="ECO:0000313" key="9">
    <source>
        <dbReference type="Proteomes" id="UP001163823"/>
    </source>
</evidence>
<gene>
    <name evidence="8" type="ORF">O6P43_026239</name>
</gene>
<dbReference type="AlphaFoldDB" id="A0AAD7PBY3"/>
<evidence type="ECO:0000256" key="5">
    <source>
        <dbReference type="PROSITE-ProRule" id="PRU00290"/>
    </source>
</evidence>
<accession>A0AAD7PBY3</accession>
<protein>
    <submittedName>
        <fullName evidence="8">Transducin family protein / WD-40 repeat family protein</fullName>
    </submittedName>
</protein>
<keyword evidence="4" id="KW-0963">Cytoplasm</keyword>
<dbReference type="PANTHER" id="PTHR10241:SF25">
    <property type="entry name" value="TOMOSYN, ISOFORM C"/>
    <property type="match status" value="1"/>
</dbReference>
<dbReference type="InterPro" id="IPR001680">
    <property type="entry name" value="WD40_rpt"/>
</dbReference>
<evidence type="ECO:0000256" key="1">
    <source>
        <dbReference type="ARBA" id="ARBA00004496"/>
    </source>
</evidence>
<dbReference type="InterPro" id="IPR036322">
    <property type="entry name" value="WD40_repeat_dom_sf"/>
</dbReference>
<dbReference type="Gene3D" id="1.20.5.110">
    <property type="match status" value="1"/>
</dbReference>
<dbReference type="InterPro" id="IPR042855">
    <property type="entry name" value="V_SNARE_CC"/>
</dbReference>
<dbReference type="KEGG" id="qsa:O6P43_026239"/>
<dbReference type="GO" id="GO:0006893">
    <property type="term" value="P:Golgi to plasma membrane transport"/>
    <property type="evidence" value="ECO:0007669"/>
    <property type="project" value="TreeGrafter"/>
</dbReference>
<dbReference type="SUPFAM" id="SSF50978">
    <property type="entry name" value="WD40 repeat-like"/>
    <property type="match status" value="1"/>
</dbReference>
<dbReference type="GO" id="GO:0005096">
    <property type="term" value="F:GTPase activator activity"/>
    <property type="evidence" value="ECO:0007669"/>
    <property type="project" value="TreeGrafter"/>
</dbReference>
<evidence type="ECO:0000256" key="3">
    <source>
        <dbReference type="ARBA" id="ARBA00022483"/>
    </source>
</evidence>
<feature type="domain" description="V-SNARE coiled-coil homology" evidence="7">
    <location>
        <begin position="1066"/>
        <end position="1130"/>
    </location>
</feature>
<dbReference type="SUPFAM" id="SSF58038">
    <property type="entry name" value="SNARE fusion complex"/>
    <property type="match status" value="1"/>
</dbReference>
<comment type="similarity">
    <text evidence="2">Belongs to the WD repeat L(2)GL family.</text>
</comment>
<dbReference type="FunFam" id="2.130.10.10:FF:000882">
    <property type="entry name" value="Syntaxin-binding protein 5"/>
    <property type="match status" value="1"/>
</dbReference>
<dbReference type="SMART" id="SM00320">
    <property type="entry name" value="WD40"/>
    <property type="match status" value="6"/>
</dbReference>
<feature type="region of interest" description="Disordered" evidence="6">
    <location>
        <begin position="750"/>
        <end position="781"/>
    </location>
</feature>
<feature type="region of interest" description="Disordered" evidence="6">
    <location>
        <begin position="1018"/>
        <end position="1039"/>
    </location>
</feature>
<reference evidence="8" key="1">
    <citation type="journal article" date="2023" name="Science">
        <title>Elucidation of the pathway for biosynthesis of saponin adjuvants from the soapbark tree.</title>
        <authorList>
            <person name="Reed J."/>
            <person name="Orme A."/>
            <person name="El-Demerdash A."/>
            <person name="Owen C."/>
            <person name="Martin L.B.B."/>
            <person name="Misra R.C."/>
            <person name="Kikuchi S."/>
            <person name="Rejzek M."/>
            <person name="Martin A.C."/>
            <person name="Harkess A."/>
            <person name="Leebens-Mack J."/>
            <person name="Louveau T."/>
            <person name="Stephenson M.J."/>
            <person name="Osbourn A."/>
        </authorList>
    </citation>
    <scope>NUCLEOTIDE SEQUENCE</scope>
    <source>
        <strain evidence="8">S10</strain>
    </source>
</reference>
<feature type="compositionally biased region" description="Polar residues" evidence="6">
    <location>
        <begin position="753"/>
        <end position="763"/>
    </location>
</feature>
<comment type="subcellular location">
    <subcellularLocation>
        <location evidence="1">Cytoplasm</location>
    </subcellularLocation>
</comment>
<feature type="compositionally biased region" description="Basic and acidic residues" evidence="6">
    <location>
        <begin position="768"/>
        <end position="777"/>
    </location>
</feature>
<dbReference type="PROSITE" id="PS50892">
    <property type="entry name" value="V_SNARE"/>
    <property type="match status" value="1"/>
</dbReference>
<proteinExistence type="inferred from homology"/>
<evidence type="ECO:0000256" key="6">
    <source>
        <dbReference type="SAM" id="MobiDB-lite"/>
    </source>
</evidence>
<dbReference type="GO" id="GO:0045159">
    <property type="term" value="F:myosin II binding"/>
    <property type="evidence" value="ECO:0007669"/>
    <property type="project" value="TreeGrafter"/>
</dbReference>
<evidence type="ECO:0000256" key="4">
    <source>
        <dbReference type="ARBA" id="ARBA00022490"/>
    </source>
</evidence>
<evidence type="ECO:0000256" key="2">
    <source>
        <dbReference type="ARBA" id="ARBA00008070"/>
    </source>
</evidence>
<evidence type="ECO:0000259" key="7">
    <source>
        <dbReference type="PROSITE" id="PS50892"/>
    </source>
</evidence>
<dbReference type="GO" id="GO:0005886">
    <property type="term" value="C:plasma membrane"/>
    <property type="evidence" value="ECO:0007669"/>
    <property type="project" value="TreeGrafter"/>
</dbReference>